<feature type="transmembrane region" description="Helical" evidence="1">
    <location>
        <begin position="91"/>
        <end position="112"/>
    </location>
</feature>
<organism evidence="2">
    <name type="scientific">marine metagenome</name>
    <dbReference type="NCBI Taxonomy" id="408172"/>
    <lineage>
        <taxon>unclassified sequences</taxon>
        <taxon>metagenomes</taxon>
        <taxon>ecological metagenomes</taxon>
    </lineage>
</organism>
<evidence type="ECO:0000313" key="2">
    <source>
        <dbReference type="EMBL" id="SVC50095.1"/>
    </source>
</evidence>
<keyword evidence="1" id="KW-0812">Transmembrane</keyword>
<gene>
    <name evidence="2" type="ORF">METZ01_LOCUS302949</name>
</gene>
<proteinExistence type="predicted"/>
<name>A0A382MPN8_9ZZZZ</name>
<evidence type="ECO:0000256" key="1">
    <source>
        <dbReference type="SAM" id="Phobius"/>
    </source>
</evidence>
<dbReference type="EMBL" id="UINC01094664">
    <property type="protein sequence ID" value="SVC50095.1"/>
    <property type="molecule type" value="Genomic_DNA"/>
</dbReference>
<evidence type="ECO:0008006" key="3">
    <source>
        <dbReference type="Google" id="ProtNLM"/>
    </source>
</evidence>
<reference evidence="2" key="1">
    <citation type="submission" date="2018-05" db="EMBL/GenBank/DDBJ databases">
        <authorList>
            <person name="Lanie J.A."/>
            <person name="Ng W.-L."/>
            <person name="Kazmierczak K.M."/>
            <person name="Andrzejewski T.M."/>
            <person name="Davidsen T.M."/>
            <person name="Wayne K.J."/>
            <person name="Tettelin H."/>
            <person name="Glass J.I."/>
            <person name="Rusch D."/>
            <person name="Podicherti R."/>
            <person name="Tsui H.-C.T."/>
            <person name="Winkler M.E."/>
        </authorList>
    </citation>
    <scope>NUCLEOTIDE SEQUENCE</scope>
</reference>
<keyword evidence="1" id="KW-0472">Membrane</keyword>
<accession>A0A382MPN8</accession>
<feature type="transmembrane region" description="Helical" evidence="1">
    <location>
        <begin position="65"/>
        <end position="85"/>
    </location>
</feature>
<keyword evidence="1" id="KW-1133">Transmembrane helix</keyword>
<feature type="transmembrane region" description="Helical" evidence="1">
    <location>
        <begin position="119"/>
        <end position="144"/>
    </location>
</feature>
<dbReference type="AlphaFoldDB" id="A0A382MPN8"/>
<sequence>MPGTELTYCIRDLDVETRLRCNKCDSLICYRCLVQTVVGSRCPECADVRRLPVFAVDLTSYVKSLAFGVVTSISLGALWGLLFGHLVGIPFLPLLTIIAIGYIIGEGISIVVNRRRGTYLRYIAALFMGMSYVVAGFVNGLVFAMTFPDLFFLLCLGIGMLVAADRVK</sequence>
<feature type="transmembrane region" description="Helical" evidence="1">
    <location>
        <begin position="150"/>
        <end position="167"/>
    </location>
</feature>
<protein>
    <recommendedName>
        <fullName evidence="3">B box-type domain-containing protein</fullName>
    </recommendedName>
</protein>